<dbReference type="InterPro" id="IPR001031">
    <property type="entry name" value="Thioesterase"/>
</dbReference>
<comment type="caution">
    <text evidence="3">The sequence shown here is derived from an EMBL/GenBank/DDBJ whole genome shotgun (WGS) entry which is preliminary data.</text>
</comment>
<dbReference type="Pfam" id="PF00975">
    <property type="entry name" value="Thioesterase"/>
    <property type="match status" value="1"/>
</dbReference>
<dbReference type="PANTHER" id="PTHR11487:SF0">
    <property type="entry name" value="S-ACYL FATTY ACID SYNTHASE THIOESTERASE, MEDIUM CHAIN"/>
    <property type="match status" value="1"/>
</dbReference>
<dbReference type="Gene3D" id="3.40.50.1820">
    <property type="entry name" value="alpha/beta hydrolase"/>
    <property type="match status" value="1"/>
</dbReference>
<dbReference type="InterPro" id="IPR029058">
    <property type="entry name" value="AB_hydrolase_fold"/>
</dbReference>
<dbReference type="SUPFAM" id="SSF53474">
    <property type="entry name" value="alpha/beta-Hydrolases"/>
    <property type="match status" value="1"/>
</dbReference>
<comment type="similarity">
    <text evidence="1">Belongs to the thioesterase family.</text>
</comment>
<name>A0ABQ3NKQ2_STRVG</name>
<evidence type="ECO:0000259" key="2">
    <source>
        <dbReference type="Pfam" id="PF00975"/>
    </source>
</evidence>
<organism evidence="3 4">
    <name type="scientific">Streptomyces virginiae</name>
    <name type="common">Streptomyces cinnamonensis</name>
    <dbReference type="NCBI Taxonomy" id="1961"/>
    <lineage>
        <taxon>Bacteria</taxon>
        <taxon>Bacillati</taxon>
        <taxon>Actinomycetota</taxon>
        <taxon>Actinomycetes</taxon>
        <taxon>Kitasatosporales</taxon>
        <taxon>Streptomycetaceae</taxon>
        <taxon>Streptomyces</taxon>
    </lineage>
</organism>
<evidence type="ECO:0000256" key="1">
    <source>
        <dbReference type="ARBA" id="ARBA00007169"/>
    </source>
</evidence>
<sequence length="250" mass="27722">MSAPVRGDAEPRWSVRGEHREAARLRLYCFHHAGGSASEFARWHRYLPEDVDVCAVQLPGRGARVKERPHTRMRPLVEELAGQLETDLPMVFFGHSFGALVAFELARALAEAGGPVPLHVFLSARPAPGLVTYRGSIHDLPEEEFLDVMDSRHGGVPAELREHPELRGMVLPYFRADYEVIETYRPAAAAPVPVPATVLGGTDDSIPLEQLEAWREHLSGPFGLRMFPGDHFYLRPRRTAVLGLVRAVAG</sequence>
<dbReference type="GeneID" id="86953178"/>
<reference evidence="4" key="1">
    <citation type="submission" date="2020-09" db="EMBL/GenBank/DDBJ databases">
        <title>Whole genome shotgun sequence of Streptomyces cinnamonensis NBRC 15873.</title>
        <authorList>
            <person name="Komaki H."/>
            <person name="Tamura T."/>
        </authorList>
    </citation>
    <scope>NUCLEOTIDE SEQUENCE [LARGE SCALE GENOMIC DNA]</scope>
    <source>
        <strain evidence="4">NBRC 15873</strain>
    </source>
</reference>
<dbReference type="Proteomes" id="UP000660554">
    <property type="component" value="Unassembled WGS sequence"/>
</dbReference>
<dbReference type="PANTHER" id="PTHR11487">
    <property type="entry name" value="THIOESTERASE"/>
    <property type="match status" value="1"/>
</dbReference>
<feature type="domain" description="Thioesterase" evidence="2">
    <location>
        <begin position="26"/>
        <end position="246"/>
    </location>
</feature>
<dbReference type="RefSeq" id="WP_030660510.1">
    <property type="nucleotide sequence ID" value="NZ_BMRU01000001.1"/>
</dbReference>
<protein>
    <submittedName>
        <fullName evidence="3">Thioesterase</fullName>
    </submittedName>
</protein>
<dbReference type="EMBL" id="BNDV01000008">
    <property type="protein sequence ID" value="GHI13344.1"/>
    <property type="molecule type" value="Genomic_DNA"/>
</dbReference>
<accession>A0ABQ3NKQ2</accession>
<dbReference type="InterPro" id="IPR012223">
    <property type="entry name" value="TEII"/>
</dbReference>
<gene>
    <name evidence="3" type="ORF">Scinn_28070</name>
</gene>
<proteinExistence type="inferred from homology"/>
<evidence type="ECO:0000313" key="4">
    <source>
        <dbReference type="Proteomes" id="UP000660554"/>
    </source>
</evidence>
<evidence type="ECO:0000313" key="3">
    <source>
        <dbReference type="EMBL" id="GHI13344.1"/>
    </source>
</evidence>
<keyword evidence="4" id="KW-1185">Reference proteome</keyword>